<accession>A0A4Y7RKX4</accession>
<dbReference type="InterPro" id="IPR050903">
    <property type="entry name" value="Bact_Chemotaxis_MeTrfase"/>
</dbReference>
<reference evidence="7 8" key="1">
    <citation type="journal article" date="2018" name="Environ. Microbiol.">
        <title>Novel energy conservation strategies and behaviour of Pelotomaculum schinkii driving syntrophic propionate catabolism.</title>
        <authorList>
            <person name="Hidalgo-Ahumada C.A.P."/>
            <person name="Nobu M.K."/>
            <person name="Narihiro T."/>
            <person name="Tamaki H."/>
            <person name="Liu W.T."/>
            <person name="Kamagata Y."/>
            <person name="Stams A.J.M."/>
            <person name="Imachi H."/>
            <person name="Sousa D.Z."/>
        </authorList>
    </citation>
    <scope>NUCLEOTIDE SEQUENCE [LARGE SCALE GENOMIC DNA]</scope>
    <source>
        <strain evidence="7 8">MGP</strain>
    </source>
</reference>
<protein>
    <recommendedName>
        <fullName evidence="2">protein-glutamate O-methyltransferase</fullName>
        <ecNumber evidence="2">2.1.1.80</ecNumber>
    </recommendedName>
</protein>
<dbReference type="AlphaFoldDB" id="A0A4Y7RKX4"/>
<dbReference type="InterPro" id="IPR026024">
    <property type="entry name" value="Chemotaxis_MeTrfase_CheR"/>
</dbReference>
<evidence type="ECO:0000256" key="3">
    <source>
        <dbReference type="ARBA" id="ARBA00022603"/>
    </source>
</evidence>
<keyword evidence="3 7" id="KW-0489">Methyltransferase</keyword>
<keyword evidence="5" id="KW-0949">S-adenosyl-L-methionine</keyword>
<evidence type="ECO:0000259" key="6">
    <source>
        <dbReference type="PROSITE" id="PS50123"/>
    </source>
</evidence>
<dbReference type="InterPro" id="IPR029063">
    <property type="entry name" value="SAM-dependent_MTases_sf"/>
</dbReference>
<dbReference type="OrthoDB" id="9816309at2"/>
<dbReference type="SMART" id="SM00138">
    <property type="entry name" value="MeTrc"/>
    <property type="match status" value="1"/>
</dbReference>
<proteinExistence type="predicted"/>
<dbReference type="GO" id="GO:0008983">
    <property type="term" value="F:protein-glutamate O-methyltransferase activity"/>
    <property type="evidence" value="ECO:0007669"/>
    <property type="project" value="UniProtKB-EC"/>
</dbReference>
<gene>
    <name evidence="7" type="primary">cheR2</name>
    <name evidence="7" type="ORF">Pmgp_03160</name>
</gene>
<dbReference type="PIRSF" id="PIRSF000410">
    <property type="entry name" value="CheR"/>
    <property type="match status" value="1"/>
</dbReference>
<dbReference type="PRINTS" id="PR00996">
    <property type="entry name" value="CHERMTFRASE"/>
</dbReference>
<dbReference type="Gene3D" id="3.40.50.150">
    <property type="entry name" value="Vaccinia Virus protein VP39"/>
    <property type="match status" value="1"/>
</dbReference>
<comment type="catalytic activity">
    <reaction evidence="1">
        <text>L-glutamyl-[protein] + S-adenosyl-L-methionine = [protein]-L-glutamate 5-O-methyl ester + S-adenosyl-L-homocysteine</text>
        <dbReference type="Rhea" id="RHEA:24452"/>
        <dbReference type="Rhea" id="RHEA-COMP:10208"/>
        <dbReference type="Rhea" id="RHEA-COMP:10311"/>
        <dbReference type="ChEBI" id="CHEBI:29973"/>
        <dbReference type="ChEBI" id="CHEBI:57856"/>
        <dbReference type="ChEBI" id="CHEBI:59789"/>
        <dbReference type="ChEBI" id="CHEBI:82795"/>
        <dbReference type="EC" id="2.1.1.80"/>
    </reaction>
</comment>
<dbReference type="SUPFAM" id="SSF53335">
    <property type="entry name" value="S-adenosyl-L-methionine-dependent methyltransferases"/>
    <property type="match status" value="1"/>
</dbReference>
<dbReference type="GO" id="GO:0032259">
    <property type="term" value="P:methylation"/>
    <property type="evidence" value="ECO:0007669"/>
    <property type="project" value="UniProtKB-KW"/>
</dbReference>
<feature type="domain" description="CheR-type methyltransferase" evidence="6">
    <location>
        <begin position="1"/>
        <end position="276"/>
    </location>
</feature>
<dbReference type="EMBL" id="QFFZ01000049">
    <property type="protein sequence ID" value="TEB09389.1"/>
    <property type="molecule type" value="Genomic_DNA"/>
</dbReference>
<dbReference type="InterPro" id="IPR036804">
    <property type="entry name" value="CheR_N_sf"/>
</dbReference>
<dbReference type="InterPro" id="IPR000780">
    <property type="entry name" value="CheR_MeTrfase"/>
</dbReference>
<keyword evidence="4 7" id="KW-0808">Transferase</keyword>
<organism evidence="7 8">
    <name type="scientific">Pelotomaculum propionicicum</name>
    <dbReference type="NCBI Taxonomy" id="258475"/>
    <lineage>
        <taxon>Bacteria</taxon>
        <taxon>Bacillati</taxon>
        <taxon>Bacillota</taxon>
        <taxon>Clostridia</taxon>
        <taxon>Eubacteriales</taxon>
        <taxon>Desulfotomaculaceae</taxon>
        <taxon>Pelotomaculum</taxon>
    </lineage>
</organism>
<dbReference type="Proteomes" id="UP000297597">
    <property type="component" value="Unassembled WGS sequence"/>
</dbReference>
<dbReference type="PANTHER" id="PTHR24422">
    <property type="entry name" value="CHEMOTAXIS PROTEIN METHYLTRANSFERASE"/>
    <property type="match status" value="1"/>
</dbReference>
<dbReference type="EC" id="2.1.1.80" evidence="2"/>
<keyword evidence="8" id="KW-1185">Reference proteome</keyword>
<sequence>MNSLRLTDEEFNLISKLVYDKFGINLGEQKRALIIGRLQKVLHLEGFTSFKDYYNYVVRDPSGRALLTMVDKISTNHTFFFRENDHFEYFSSVVLPQLTTRQQRKPKIDIRVWCAGCSSGEEPYTLAMVISEYFRNNAVDADIGILATDISITALEKGAAGVYPEEKMAQVPFIYRQRYFDRSKDGSYTAKKELKEMVLFRRLNLIQQEYPFKGHFQVIFCRNVMIYFDKETQRSLIGRFHRYTEPGGYLFIGHSETLDRSLGTYNYIHPSVYQRA</sequence>
<dbReference type="InterPro" id="IPR022642">
    <property type="entry name" value="CheR_C"/>
</dbReference>
<comment type="caution">
    <text evidence="7">The sequence shown here is derived from an EMBL/GenBank/DDBJ whole genome shotgun (WGS) entry which is preliminary data.</text>
</comment>
<dbReference type="RefSeq" id="WP_134215071.1">
    <property type="nucleotide sequence ID" value="NZ_QFFZ01000049.1"/>
</dbReference>
<dbReference type="Pfam" id="PF03705">
    <property type="entry name" value="CheR_N"/>
    <property type="match status" value="1"/>
</dbReference>
<dbReference type="PROSITE" id="PS50123">
    <property type="entry name" value="CHER"/>
    <property type="match status" value="1"/>
</dbReference>
<evidence type="ECO:0000256" key="2">
    <source>
        <dbReference type="ARBA" id="ARBA00012534"/>
    </source>
</evidence>
<evidence type="ECO:0000313" key="8">
    <source>
        <dbReference type="Proteomes" id="UP000297597"/>
    </source>
</evidence>
<evidence type="ECO:0000256" key="4">
    <source>
        <dbReference type="ARBA" id="ARBA00022679"/>
    </source>
</evidence>
<name>A0A4Y7RKX4_9FIRM</name>
<evidence type="ECO:0000313" key="7">
    <source>
        <dbReference type="EMBL" id="TEB09389.1"/>
    </source>
</evidence>
<dbReference type="InterPro" id="IPR022641">
    <property type="entry name" value="CheR_N"/>
</dbReference>
<dbReference type="Pfam" id="PF01739">
    <property type="entry name" value="CheR"/>
    <property type="match status" value="1"/>
</dbReference>
<dbReference type="Gene3D" id="1.10.155.10">
    <property type="entry name" value="Chemotaxis receptor methyltransferase CheR, N-terminal domain"/>
    <property type="match status" value="1"/>
</dbReference>
<evidence type="ECO:0000256" key="1">
    <source>
        <dbReference type="ARBA" id="ARBA00001541"/>
    </source>
</evidence>
<evidence type="ECO:0000256" key="5">
    <source>
        <dbReference type="ARBA" id="ARBA00022691"/>
    </source>
</evidence>
<dbReference type="PANTHER" id="PTHR24422:SF26">
    <property type="entry name" value="CHEMOTAXIS PROTEIN METHYLTRANSFERASE"/>
    <property type="match status" value="1"/>
</dbReference>
<dbReference type="SUPFAM" id="SSF47757">
    <property type="entry name" value="Chemotaxis receptor methyltransferase CheR, N-terminal domain"/>
    <property type="match status" value="1"/>
</dbReference>